<keyword evidence="9" id="KW-1185">Reference proteome</keyword>
<evidence type="ECO:0000313" key="7">
    <source>
        <dbReference type="EMBL" id="RMB24061.1"/>
    </source>
</evidence>
<protein>
    <submittedName>
        <fullName evidence="6">PDZ domain-containing protein</fullName>
    </submittedName>
    <submittedName>
        <fullName evidence="7">S1-C subfamily serine protease</fullName>
    </submittedName>
</protein>
<feature type="domain" description="PDZ" evidence="5">
    <location>
        <begin position="268"/>
        <end position="315"/>
    </location>
</feature>
<comment type="similarity">
    <text evidence="1">Belongs to the peptidase S1C family.</text>
</comment>
<dbReference type="SUPFAM" id="SSF50494">
    <property type="entry name" value="Trypsin-like serine proteases"/>
    <property type="match status" value="1"/>
</dbReference>
<dbReference type="KEGG" id="haer:DU502_02460"/>
<gene>
    <name evidence="7" type="ORF">ATH50_1295</name>
    <name evidence="6" type="ORF">DU502_02460</name>
</gene>
<dbReference type="InterPro" id="IPR001478">
    <property type="entry name" value="PDZ"/>
</dbReference>
<dbReference type="PRINTS" id="PR00834">
    <property type="entry name" value="PROTEASES2C"/>
</dbReference>
<proteinExistence type="inferred from homology"/>
<dbReference type="Pfam" id="PF13365">
    <property type="entry name" value="Trypsin_2"/>
    <property type="match status" value="1"/>
</dbReference>
<reference evidence="7 8" key="1">
    <citation type="journal article" date="2015" name="Stand. Genomic Sci.">
        <title>Genomic Encyclopedia of Bacterial and Archaeal Type Strains, Phase III: the genomes of soil and plant-associated and newly described type strains.</title>
        <authorList>
            <person name="Whitman W.B."/>
            <person name="Woyke T."/>
            <person name="Klenk H.P."/>
            <person name="Zhou Y."/>
            <person name="Lilburn T.G."/>
            <person name="Beck B.J."/>
            <person name="De Vos P."/>
            <person name="Vandamme P."/>
            <person name="Eisen J.A."/>
            <person name="Garrity G."/>
            <person name="Hugenholtz P."/>
            <person name="Kyrpides N.C."/>
        </authorList>
    </citation>
    <scope>NUCLEOTIDE SEQUENCE [LARGE SCALE GENOMIC DNA]</scope>
    <source>
        <strain evidence="7 8">CGMCC 1.10124</strain>
    </source>
</reference>
<dbReference type="Gene3D" id="2.40.10.10">
    <property type="entry name" value="Trypsin-like serine proteases"/>
    <property type="match status" value="2"/>
</dbReference>
<dbReference type="AlphaFoldDB" id="A0A3M0DQV4"/>
<dbReference type="EMBL" id="REFS01000002">
    <property type="protein sequence ID" value="RMB24061.1"/>
    <property type="molecule type" value="Genomic_DNA"/>
</dbReference>
<dbReference type="GO" id="GO:0006508">
    <property type="term" value="P:proteolysis"/>
    <property type="evidence" value="ECO:0007669"/>
    <property type="project" value="UniProtKB-KW"/>
</dbReference>
<dbReference type="SUPFAM" id="SSF50156">
    <property type="entry name" value="PDZ domain-like"/>
    <property type="match status" value="1"/>
</dbReference>
<organism evidence="7 8">
    <name type="scientific">Haloplanus aerogenes</name>
    <dbReference type="NCBI Taxonomy" id="660522"/>
    <lineage>
        <taxon>Archaea</taxon>
        <taxon>Methanobacteriati</taxon>
        <taxon>Methanobacteriota</taxon>
        <taxon>Stenosarchaea group</taxon>
        <taxon>Halobacteria</taxon>
        <taxon>Halobacteriales</taxon>
        <taxon>Haloferacaceae</taxon>
        <taxon>Haloplanus</taxon>
    </lineage>
</organism>
<feature type="region of interest" description="Disordered" evidence="4">
    <location>
        <begin position="310"/>
        <end position="333"/>
    </location>
</feature>
<name>A0A3M0DQV4_9EURY</name>
<evidence type="ECO:0000313" key="9">
    <source>
        <dbReference type="Proteomes" id="UP000282007"/>
    </source>
</evidence>
<dbReference type="RefSeq" id="WP_121919951.1">
    <property type="nucleotide sequence ID" value="NZ_CP034145.1"/>
</dbReference>
<evidence type="ECO:0000256" key="4">
    <source>
        <dbReference type="SAM" id="MobiDB-lite"/>
    </source>
</evidence>
<dbReference type="OrthoDB" id="350578at2157"/>
<dbReference type="InterPro" id="IPR001940">
    <property type="entry name" value="Peptidase_S1C"/>
</dbReference>
<evidence type="ECO:0000259" key="5">
    <source>
        <dbReference type="Pfam" id="PF13180"/>
    </source>
</evidence>
<dbReference type="Proteomes" id="UP000282007">
    <property type="component" value="Chromosome"/>
</dbReference>
<dbReference type="InterPro" id="IPR043504">
    <property type="entry name" value="Peptidase_S1_PA_chymotrypsin"/>
</dbReference>
<dbReference type="Proteomes" id="UP000277326">
    <property type="component" value="Unassembled WGS sequence"/>
</dbReference>
<dbReference type="EMBL" id="CP034145">
    <property type="protein sequence ID" value="AZH24305.1"/>
    <property type="molecule type" value="Genomic_DNA"/>
</dbReference>
<dbReference type="Gene3D" id="2.30.42.10">
    <property type="match status" value="1"/>
</dbReference>
<keyword evidence="3" id="KW-0378">Hydrolase</keyword>
<reference evidence="6 9" key="2">
    <citation type="submission" date="2018-07" db="EMBL/GenBank/DDBJ databases">
        <title>Genome sequences of Haloplanus aerogenes JCM 16430T.</title>
        <authorList>
            <person name="Kim Y.B."/>
            <person name="Roh S.W."/>
        </authorList>
    </citation>
    <scope>NUCLEOTIDE SEQUENCE [LARGE SCALE GENOMIC DNA]</scope>
    <source>
        <strain evidence="6 9">JCM 16430</strain>
    </source>
</reference>
<evidence type="ECO:0000256" key="1">
    <source>
        <dbReference type="ARBA" id="ARBA00010541"/>
    </source>
</evidence>
<dbReference type="InterPro" id="IPR036034">
    <property type="entry name" value="PDZ_sf"/>
</dbReference>
<dbReference type="InterPro" id="IPR009003">
    <property type="entry name" value="Peptidase_S1_PA"/>
</dbReference>
<dbReference type="GO" id="GO:0004252">
    <property type="term" value="F:serine-type endopeptidase activity"/>
    <property type="evidence" value="ECO:0007669"/>
    <property type="project" value="InterPro"/>
</dbReference>
<accession>A0A3M0DQV4</accession>
<sequence length="333" mass="35327">MAFENDAGYEAVYSAAMPSVVSIYVSHWDDERRHRGDGAGSGFVYDDRGHVVTNQHVVADADEVDLRFSEGDWRVGRVVGTDAYTDLAVVRVDDLPDYATPLPVADAAPRPGQRVAALGNPLGLDGTISAGIVSGTNRSMPTGQGFSIPDTVQTDAPINPGNSGGPLVTLDGVVVGVNRATAGENIGFAVSPLLLDSVVPRLIADGRVRHPYMRIRTIDVSPTVAAANGLDDPRGVLVVDAWYGPTGTPLAPSDRTESIRGQRVPVGGDVIVGIEGTPINSHESLVRYLITETEPGETVGLRIVRGGRETTERVTLEERPTPGELPSRRRLRG</sequence>
<evidence type="ECO:0000256" key="2">
    <source>
        <dbReference type="ARBA" id="ARBA00022670"/>
    </source>
</evidence>
<dbReference type="Pfam" id="PF13180">
    <property type="entry name" value="PDZ_2"/>
    <property type="match status" value="1"/>
</dbReference>
<dbReference type="InterPro" id="IPR051201">
    <property type="entry name" value="Chloro_Bact_Ser_Proteases"/>
</dbReference>
<dbReference type="PANTHER" id="PTHR43343">
    <property type="entry name" value="PEPTIDASE S12"/>
    <property type="match status" value="1"/>
</dbReference>
<evidence type="ECO:0000256" key="3">
    <source>
        <dbReference type="ARBA" id="ARBA00022801"/>
    </source>
</evidence>
<evidence type="ECO:0000313" key="8">
    <source>
        <dbReference type="Proteomes" id="UP000277326"/>
    </source>
</evidence>
<reference evidence="7" key="3">
    <citation type="submission" date="2018-10" db="EMBL/GenBank/DDBJ databases">
        <authorList>
            <person name="Whitman W."/>
            <person name="Huntemann M."/>
            <person name="Clum A."/>
            <person name="Pillay M."/>
            <person name="Palaniappan K."/>
            <person name="Varghese N."/>
            <person name="Mikhailova N."/>
            <person name="Stamatis D."/>
            <person name="Reddy T."/>
            <person name="Daum C."/>
            <person name="Shapiro N."/>
            <person name="Ivanova N."/>
            <person name="Kyrpides N."/>
            <person name="Woyke T."/>
        </authorList>
    </citation>
    <scope>NUCLEOTIDE SEQUENCE</scope>
    <source>
        <strain evidence="7">CGMCC 1.10124</strain>
    </source>
</reference>
<feature type="compositionally biased region" description="Basic and acidic residues" evidence="4">
    <location>
        <begin position="310"/>
        <end position="321"/>
    </location>
</feature>
<dbReference type="GeneID" id="38470112"/>
<dbReference type="PANTHER" id="PTHR43343:SF3">
    <property type="entry name" value="PROTEASE DO-LIKE 8, CHLOROPLASTIC"/>
    <property type="match status" value="1"/>
</dbReference>
<keyword evidence="2 7" id="KW-0645">Protease</keyword>
<evidence type="ECO:0000313" key="6">
    <source>
        <dbReference type="EMBL" id="AZH24305.1"/>
    </source>
</evidence>